<accession>A0A176W7V2</accession>
<evidence type="ECO:0000256" key="7">
    <source>
        <dbReference type="PIRSR" id="PIRSR601929-1"/>
    </source>
</evidence>
<feature type="signal peptide" evidence="9">
    <location>
        <begin position="1"/>
        <end position="27"/>
    </location>
</feature>
<dbReference type="SUPFAM" id="SSF51182">
    <property type="entry name" value="RmlC-like cupins"/>
    <property type="match status" value="1"/>
</dbReference>
<comment type="caution">
    <text evidence="11">The sequence shown here is derived from an EMBL/GenBank/DDBJ whole genome shotgun (WGS) entry which is preliminary data.</text>
</comment>
<evidence type="ECO:0000256" key="8">
    <source>
        <dbReference type="PIRSR" id="PIRSR601929-2"/>
    </source>
</evidence>
<evidence type="ECO:0000256" key="1">
    <source>
        <dbReference type="ARBA" id="ARBA00004271"/>
    </source>
</evidence>
<evidence type="ECO:0000313" key="11">
    <source>
        <dbReference type="EMBL" id="OAE28701.1"/>
    </source>
</evidence>
<dbReference type="AlphaFoldDB" id="A0A176W7V2"/>
<feature type="binding site" evidence="8">
    <location>
        <position position="105"/>
    </location>
    <ligand>
        <name>Mn(2+)</name>
        <dbReference type="ChEBI" id="CHEBI:29035"/>
    </ligand>
</feature>
<evidence type="ECO:0000256" key="3">
    <source>
        <dbReference type="ARBA" id="ARBA00022523"/>
    </source>
</evidence>
<keyword evidence="5 7" id="KW-0479">Metal-binding</keyword>
<dbReference type="InterPro" id="IPR001929">
    <property type="entry name" value="Germin"/>
</dbReference>
<dbReference type="Gene3D" id="2.60.120.10">
    <property type="entry name" value="Jelly Rolls"/>
    <property type="match status" value="1"/>
</dbReference>
<evidence type="ECO:0000259" key="10">
    <source>
        <dbReference type="SMART" id="SM00835"/>
    </source>
</evidence>
<dbReference type="GO" id="GO:0048046">
    <property type="term" value="C:apoplast"/>
    <property type="evidence" value="ECO:0007669"/>
    <property type="project" value="UniProtKB-SubCell"/>
</dbReference>
<feature type="binding site" evidence="7">
    <location>
        <position position="105"/>
    </location>
    <ligand>
        <name>oxalate</name>
        <dbReference type="ChEBI" id="CHEBI:30623"/>
    </ligand>
</feature>
<organism evidence="11 12">
    <name type="scientific">Marchantia polymorpha subsp. ruderalis</name>
    <dbReference type="NCBI Taxonomy" id="1480154"/>
    <lineage>
        <taxon>Eukaryota</taxon>
        <taxon>Viridiplantae</taxon>
        <taxon>Streptophyta</taxon>
        <taxon>Embryophyta</taxon>
        <taxon>Marchantiophyta</taxon>
        <taxon>Marchantiopsida</taxon>
        <taxon>Marchantiidae</taxon>
        <taxon>Marchantiales</taxon>
        <taxon>Marchantiaceae</taxon>
        <taxon>Marchantia</taxon>
    </lineage>
</organism>
<protein>
    <recommendedName>
        <fullName evidence="9">Germin-like protein</fullName>
    </recommendedName>
</protein>
<evidence type="ECO:0000313" key="12">
    <source>
        <dbReference type="Proteomes" id="UP000077202"/>
    </source>
</evidence>
<feature type="chain" id="PRO_5019613349" description="Germin-like protein" evidence="9">
    <location>
        <begin position="28"/>
        <end position="214"/>
    </location>
</feature>
<dbReference type="SMR" id="A0A176W7V2"/>
<dbReference type="SMART" id="SM00835">
    <property type="entry name" value="Cupin_1"/>
    <property type="match status" value="1"/>
</dbReference>
<keyword evidence="3 9" id="KW-0052">Apoplast</keyword>
<evidence type="ECO:0000256" key="5">
    <source>
        <dbReference type="ARBA" id="ARBA00022723"/>
    </source>
</evidence>
<feature type="binding site" evidence="7">
    <location>
        <position position="100"/>
    </location>
    <ligand>
        <name>oxalate</name>
        <dbReference type="ChEBI" id="CHEBI:30623"/>
    </ligand>
</feature>
<dbReference type="CDD" id="cd02241">
    <property type="entry name" value="cupin_OxOx"/>
    <property type="match status" value="1"/>
</dbReference>
<evidence type="ECO:0000256" key="4">
    <source>
        <dbReference type="ARBA" id="ARBA00022525"/>
    </source>
</evidence>
<sequence>MAHHKMLLCALFAVFLAFGSLSSTVQASDPELTSDFFVPEGKVAADLDGAFFTNTTLENVQPNLNSAFATVTPVNQNAFPALTGLGISSALIQFPPGTVNPPHTHPRGTELIYVIEGTLSVGLVDTTQKLFTQTLLPGDLFVFPKGLVHFQINLDQWTSVKAVVGFSSSNPGLISLPSTLFGKSMISSEVLQKSFNVTADVINKLKAAQIFLLP</sequence>
<evidence type="ECO:0000256" key="2">
    <source>
        <dbReference type="ARBA" id="ARBA00007456"/>
    </source>
</evidence>
<proteinExistence type="inferred from homology"/>
<dbReference type="InterPro" id="IPR014710">
    <property type="entry name" value="RmlC-like_jellyroll"/>
</dbReference>
<dbReference type="Proteomes" id="UP000077202">
    <property type="component" value="Unassembled WGS sequence"/>
</dbReference>
<dbReference type="InterPro" id="IPR011051">
    <property type="entry name" value="RmlC_Cupin_sf"/>
</dbReference>
<keyword evidence="6 7" id="KW-0464">Manganese</keyword>
<comment type="similarity">
    <text evidence="2 9">Belongs to the germin family.</text>
</comment>
<gene>
    <name evidence="11" type="ORF">AXG93_2091s1080</name>
</gene>
<feature type="binding site" evidence="8">
    <location>
        <position position="149"/>
    </location>
    <ligand>
        <name>Mn(2+)</name>
        <dbReference type="ChEBI" id="CHEBI:29035"/>
    </ligand>
</feature>
<feature type="domain" description="Cupin type-1" evidence="10">
    <location>
        <begin position="58"/>
        <end position="203"/>
    </location>
</feature>
<keyword evidence="9" id="KW-0732">Signal</keyword>
<dbReference type="PANTHER" id="PTHR31238">
    <property type="entry name" value="GERMIN-LIKE PROTEIN SUBFAMILY 3 MEMBER 3"/>
    <property type="match status" value="1"/>
</dbReference>
<keyword evidence="12" id="KW-1185">Reference proteome</keyword>
<comment type="subcellular location">
    <subcellularLocation>
        <location evidence="1 9">Secreted</location>
        <location evidence="1 9">Extracellular space</location>
        <location evidence="1 9">Apoplast</location>
    </subcellularLocation>
</comment>
<dbReference type="Pfam" id="PF00190">
    <property type="entry name" value="Cupin_1"/>
    <property type="match status" value="1"/>
</dbReference>
<feature type="binding site" evidence="8">
    <location>
        <position position="103"/>
    </location>
    <ligand>
        <name>Mn(2+)</name>
        <dbReference type="ChEBI" id="CHEBI:29035"/>
    </ligand>
</feature>
<dbReference type="PRINTS" id="PR00325">
    <property type="entry name" value="GERMIN"/>
</dbReference>
<dbReference type="InterPro" id="IPR006045">
    <property type="entry name" value="Cupin_1"/>
</dbReference>
<feature type="binding site" evidence="7">
    <location>
        <position position="110"/>
    </location>
    <ligand>
        <name>oxalate</name>
        <dbReference type="ChEBI" id="CHEBI:30623"/>
    </ligand>
</feature>
<evidence type="ECO:0000256" key="6">
    <source>
        <dbReference type="ARBA" id="ARBA00023211"/>
    </source>
</evidence>
<dbReference type="GO" id="GO:0030145">
    <property type="term" value="F:manganese ion binding"/>
    <property type="evidence" value="ECO:0007669"/>
    <property type="project" value="UniProtKB-UniRule"/>
</dbReference>
<keyword evidence="4 9" id="KW-0964">Secreted</keyword>
<dbReference type="EMBL" id="LVLJ01001679">
    <property type="protein sequence ID" value="OAE28701.1"/>
    <property type="molecule type" value="Genomic_DNA"/>
</dbReference>
<reference evidence="11" key="1">
    <citation type="submission" date="2016-03" db="EMBL/GenBank/DDBJ databases">
        <title>Mechanisms controlling the formation of the plant cell surface in tip-growing cells are functionally conserved among land plants.</title>
        <authorList>
            <person name="Honkanen S."/>
            <person name="Jones V.A."/>
            <person name="Morieri G."/>
            <person name="Champion C."/>
            <person name="Hetherington A.J."/>
            <person name="Kelly S."/>
            <person name="Saint-Marcoux D."/>
            <person name="Proust H."/>
            <person name="Prescott H."/>
            <person name="Dolan L."/>
        </authorList>
    </citation>
    <scope>NUCLEOTIDE SEQUENCE [LARGE SCALE GENOMIC DNA]</scope>
    <source>
        <tissue evidence="11">Whole gametophyte</tissue>
    </source>
</reference>
<feature type="binding site" evidence="8">
    <location>
        <position position="110"/>
    </location>
    <ligand>
        <name>Mn(2+)</name>
        <dbReference type="ChEBI" id="CHEBI:29035"/>
    </ligand>
</feature>
<name>A0A176W7V2_MARPO</name>
<evidence type="ECO:0000256" key="9">
    <source>
        <dbReference type="RuleBase" id="RU366015"/>
    </source>
</evidence>